<evidence type="ECO:0000259" key="14">
    <source>
        <dbReference type="PROSITE" id="PS51880"/>
    </source>
</evidence>
<evidence type="ECO:0000256" key="1">
    <source>
        <dbReference type="ARBA" id="ARBA00004613"/>
    </source>
</evidence>
<keyword evidence="9" id="KW-0648">Protein biosynthesis</keyword>
<evidence type="ECO:0000256" key="10">
    <source>
        <dbReference type="ARBA" id="ARBA00023146"/>
    </source>
</evidence>
<evidence type="ECO:0000259" key="13">
    <source>
        <dbReference type="PROSITE" id="PS50862"/>
    </source>
</evidence>
<dbReference type="PROSITE" id="PS51880">
    <property type="entry name" value="TGS"/>
    <property type="match status" value="1"/>
</dbReference>
<evidence type="ECO:0000256" key="4">
    <source>
        <dbReference type="ARBA" id="ARBA00022525"/>
    </source>
</evidence>
<dbReference type="GO" id="GO:0005739">
    <property type="term" value="C:mitochondrion"/>
    <property type="evidence" value="ECO:0007669"/>
    <property type="project" value="TreeGrafter"/>
</dbReference>
<dbReference type="Gene3D" id="1.10.246.10">
    <property type="match status" value="3"/>
</dbReference>
<dbReference type="PRINTS" id="PR01047">
    <property type="entry name" value="TRNASYNTHTHR"/>
</dbReference>
<dbReference type="InterPro" id="IPR008605">
    <property type="entry name" value="ECM1"/>
</dbReference>
<dbReference type="PANTHER" id="PTHR11451">
    <property type="entry name" value="THREONINE-TRNA LIGASE"/>
    <property type="match status" value="1"/>
</dbReference>
<dbReference type="InterPro" id="IPR012676">
    <property type="entry name" value="TGS-like"/>
</dbReference>
<dbReference type="InterPro" id="IPR012675">
    <property type="entry name" value="Beta-grasp_dom_sf"/>
</dbReference>
<dbReference type="Pfam" id="PF02824">
    <property type="entry name" value="TGS"/>
    <property type="match status" value="1"/>
</dbReference>
<dbReference type="Proteomes" id="UP001142489">
    <property type="component" value="Unassembled WGS sequence"/>
</dbReference>
<evidence type="ECO:0000256" key="3">
    <source>
        <dbReference type="ARBA" id="ARBA00013163"/>
    </source>
</evidence>
<dbReference type="GO" id="GO:0007165">
    <property type="term" value="P:signal transduction"/>
    <property type="evidence" value="ECO:0007669"/>
    <property type="project" value="InterPro"/>
</dbReference>
<gene>
    <name evidence="15" type="ORF">JRQ81_009186</name>
</gene>
<accession>A0A9Q0X9K1</accession>
<evidence type="ECO:0000256" key="11">
    <source>
        <dbReference type="ARBA" id="ARBA00031900"/>
    </source>
</evidence>
<sequence>MNAGVLPSHIAERLAFYEQLKGAAEVRRAERAHREKRPIRISLRDGREVEGEAWTTTPFQVALRISPSLARDTVTSRVNGALHDLDRPLEGDATLELLGFDSPDGKALFWHSSAHILGAAAECFYPMARLCHGPSTENGFFYDMYLDEQRTVSGKDLPALEEICWAMVEENLPFERLEVSQEDLRQLFKHNKFKLRIIEEKVTSPTATVYRHTGEIRALKLIKNSSAFWGGDPAQEPLQRVYGISFPSPQRLAEWERAQEEATRRDHRRIGTGQELFFFHELSPGSCFFLPRGAHVYTALTDFIKSEYRKRGFSEVITPNIFNAKLWETSGHWEHFGENMFSFRVEDETLALKPMNCPAHCLMFSHRPRSWRELPLRLADFGVLHRNEPSGSLSGLTRVCAASNRTMPTSSAGWIRPAALTATPHCCVALGSDLLGIEQAPLPPALAPRGRRPSCNNGLLCTTREAPLYKLDEFPPAQPTFDNLGNICAEERKKFSYGPWNLPQTGFSHLSRQGDALNALEAGLGPCCQLPTDEEKLPCCAEAWSNALGRFCEAEFSTKTRPYPCCLLEGETWETCFLREAPASSYGSLRAQPSPGESPGACTDPSGCTATVPASPWAALSISFPPGEPTDANILNICQLSKFRPRYPARRLEQSSFGWLVPQARAVNRVEKAFKKCCRAKDVACARKGWETTLMQYCKQEFSVKTRPHMCCKEKHPEDRLGCFASQAPYPGYDKKITSVDLAHLTPALLDALCGPVTLPSKQKDIPTLVQNITEPCCPLQGEQRTQCAQETKSQFITNLCSSQKNTWKDPKKCCAQESGPARHHCFDLNYLSSVPFATVEQIAPSAEPTV</sequence>
<dbReference type="FunFam" id="3.30.980.10:FF:000005">
    <property type="entry name" value="Threonyl-tRNA synthetase, mitochondrial"/>
    <property type="match status" value="1"/>
</dbReference>
<dbReference type="SUPFAM" id="SSF48552">
    <property type="entry name" value="Serum albumin-like"/>
    <property type="match status" value="2"/>
</dbReference>
<feature type="domain" description="Aminoacyl-transfer RNA synthetases class-II family profile" evidence="13">
    <location>
        <begin position="293"/>
        <end position="396"/>
    </location>
</feature>
<dbReference type="GO" id="GO:0005615">
    <property type="term" value="C:extracellular space"/>
    <property type="evidence" value="ECO:0007669"/>
    <property type="project" value="InterPro"/>
</dbReference>
<dbReference type="CDD" id="cd01667">
    <property type="entry name" value="TGS_ThrRS"/>
    <property type="match status" value="1"/>
</dbReference>
<evidence type="ECO:0000256" key="5">
    <source>
        <dbReference type="ARBA" id="ARBA00022598"/>
    </source>
</evidence>
<dbReference type="PROSITE" id="PS50862">
    <property type="entry name" value="AA_TRNA_LIGASE_II"/>
    <property type="match status" value="1"/>
</dbReference>
<evidence type="ECO:0000313" key="16">
    <source>
        <dbReference type="Proteomes" id="UP001142489"/>
    </source>
</evidence>
<proteinExistence type="inferred from homology"/>
<feature type="domain" description="TGS" evidence="14">
    <location>
        <begin position="37"/>
        <end position="99"/>
    </location>
</feature>
<keyword evidence="5" id="KW-0436">Ligase</keyword>
<dbReference type="SUPFAM" id="SSF81271">
    <property type="entry name" value="TGS-like"/>
    <property type="match status" value="1"/>
</dbReference>
<comment type="similarity">
    <text evidence="2">Belongs to the class-II aminoacyl-tRNA synthetase family.</text>
</comment>
<dbReference type="Gene3D" id="3.30.930.10">
    <property type="entry name" value="Bira Bifunctional Protein, Domain 2"/>
    <property type="match status" value="1"/>
</dbReference>
<dbReference type="GO" id="GO:0006435">
    <property type="term" value="P:threonyl-tRNA aminoacylation"/>
    <property type="evidence" value="ECO:0007669"/>
    <property type="project" value="InterPro"/>
</dbReference>
<dbReference type="EMBL" id="JAPFRF010000019">
    <property type="protein sequence ID" value="KAJ7307197.1"/>
    <property type="molecule type" value="Genomic_DNA"/>
</dbReference>
<dbReference type="Pfam" id="PF05782">
    <property type="entry name" value="ECM1"/>
    <property type="match status" value="1"/>
</dbReference>
<comment type="subcellular location">
    <subcellularLocation>
        <location evidence="1">Secreted</location>
    </subcellularLocation>
</comment>
<dbReference type="InterPro" id="IPR018163">
    <property type="entry name" value="Thr/Ala-tRNA-synth_IIc_edit"/>
</dbReference>
<keyword evidence="16" id="KW-1185">Reference proteome</keyword>
<dbReference type="FunFam" id="3.10.20.30:FF:000006">
    <property type="entry name" value="Threonine--tRNA ligase, cytoplasmic"/>
    <property type="match status" value="1"/>
</dbReference>
<keyword evidence="4" id="KW-0964">Secreted</keyword>
<protein>
    <recommendedName>
        <fullName evidence="3">threonine--tRNA ligase</fullName>
        <ecNumber evidence="3">6.1.1.3</ecNumber>
    </recommendedName>
    <alternativeName>
        <fullName evidence="11">Threonyl-tRNA synthetase</fullName>
    </alternativeName>
</protein>
<dbReference type="SUPFAM" id="SSF55186">
    <property type="entry name" value="ThrRS/AlaRS common domain"/>
    <property type="match status" value="1"/>
</dbReference>
<dbReference type="InterPro" id="IPR002320">
    <property type="entry name" value="Thr-tRNA-ligase_IIa"/>
</dbReference>
<dbReference type="Gene3D" id="3.10.20.30">
    <property type="match status" value="1"/>
</dbReference>
<dbReference type="InterPro" id="IPR020858">
    <property type="entry name" value="Serum_albumin-like"/>
</dbReference>
<dbReference type="InterPro" id="IPR045864">
    <property type="entry name" value="aa-tRNA-synth_II/BPL/LPL"/>
</dbReference>
<dbReference type="InterPro" id="IPR004095">
    <property type="entry name" value="TGS"/>
</dbReference>
<evidence type="ECO:0000256" key="9">
    <source>
        <dbReference type="ARBA" id="ARBA00022917"/>
    </source>
</evidence>
<evidence type="ECO:0000256" key="12">
    <source>
        <dbReference type="ARBA" id="ARBA00049515"/>
    </source>
</evidence>
<name>A0A9Q0X9K1_9SAUR</name>
<dbReference type="InterPro" id="IPR006195">
    <property type="entry name" value="aa-tRNA-synth_II"/>
</dbReference>
<dbReference type="EC" id="6.1.1.3" evidence="3"/>
<keyword evidence="8" id="KW-0067">ATP-binding</keyword>
<dbReference type="OrthoDB" id="9889855at2759"/>
<dbReference type="PANTHER" id="PTHR11451:SF36">
    <property type="entry name" value="THREONINE--TRNA LIGASE 1, CYTOPLASMIC"/>
    <property type="match status" value="1"/>
</dbReference>
<dbReference type="SUPFAM" id="SSF55681">
    <property type="entry name" value="Class II aaRS and biotin synthetases"/>
    <property type="match status" value="1"/>
</dbReference>
<organism evidence="15 16">
    <name type="scientific">Phrynocephalus forsythii</name>
    <dbReference type="NCBI Taxonomy" id="171643"/>
    <lineage>
        <taxon>Eukaryota</taxon>
        <taxon>Metazoa</taxon>
        <taxon>Chordata</taxon>
        <taxon>Craniata</taxon>
        <taxon>Vertebrata</taxon>
        <taxon>Euteleostomi</taxon>
        <taxon>Lepidosauria</taxon>
        <taxon>Squamata</taxon>
        <taxon>Bifurcata</taxon>
        <taxon>Unidentata</taxon>
        <taxon>Episquamata</taxon>
        <taxon>Toxicofera</taxon>
        <taxon>Iguania</taxon>
        <taxon>Acrodonta</taxon>
        <taxon>Agamidae</taxon>
        <taxon>Agaminae</taxon>
        <taxon>Phrynocephalus</taxon>
    </lineage>
</organism>
<keyword evidence="6" id="KW-0677">Repeat</keyword>
<evidence type="ECO:0000256" key="6">
    <source>
        <dbReference type="ARBA" id="ARBA00022737"/>
    </source>
</evidence>
<dbReference type="InterPro" id="IPR002314">
    <property type="entry name" value="aa-tRNA-synt_IIb"/>
</dbReference>
<evidence type="ECO:0000256" key="8">
    <source>
        <dbReference type="ARBA" id="ARBA00022840"/>
    </source>
</evidence>
<dbReference type="GO" id="GO:0004829">
    <property type="term" value="F:threonine-tRNA ligase activity"/>
    <property type="evidence" value="ECO:0007669"/>
    <property type="project" value="UniProtKB-EC"/>
</dbReference>
<dbReference type="Pfam" id="PF00587">
    <property type="entry name" value="tRNA-synt_2b"/>
    <property type="match status" value="1"/>
</dbReference>
<reference evidence="15" key="1">
    <citation type="journal article" date="2023" name="DNA Res.">
        <title>Chromosome-level genome assembly of Phrynocephalus forsythii using third-generation DNA sequencing and Hi-C analysis.</title>
        <authorList>
            <person name="Qi Y."/>
            <person name="Zhao W."/>
            <person name="Zhao Y."/>
            <person name="Niu C."/>
            <person name="Cao S."/>
            <person name="Zhang Y."/>
        </authorList>
    </citation>
    <scope>NUCLEOTIDE SEQUENCE</scope>
    <source>
        <tissue evidence="15">Muscle</tissue>
    </source>
</reference>
<dbReference type="Gene3D" id="3.30.980.10">
    <property type="entry name" value="Threonyl-trna Synthetase, Chain A, domain 2"/>
    <property type="match status" value="1"/>
</dbReference>
<keyword evidence="7" id="KW-0547">Nucleotide-binding</keyword>
<keyword evidence="10" id="KW-0030">Aminoacyl-tRNA synthetase</keyword>
<comment type="catalytic activity">
    <reaction evidence="12">
        <text>tRNA(Thr) + L-threonine + ATP = L-threonyl-tRNA(Thr) + AMP + diphosphate + H(+)</text>
        <dbReference type="Rhea" id="RHEA:24624"/>
        <dbReference type="Rhea" id="RHEA-COMP:9670"/>
        <dbReference type="Rhea" id="RHEA-COMP:9704"/>
        <dbReference type="ChEBI" id="CHEBI:15378"/>
        <dbReference type="ChEBI" id="CHEBI:30616"/>
        <dbReference type="ChEBI" id="CHEBI:33019"/>
        <dbReference type="ChEBI" id="CHEBI:57926"/>
        <dbReference type="ChEBI" id="CHEBI:78442"/>
        <dbReference type="ChEBI" id="CHEBI:78534"/>
        <dbReference type="ChEBI" id="CHEBI:456215"/>
        <dbReference type="EC" id="6.1.1.3"/>
    </reaction>
</comment>
<comment type="caution">
    <text evidence="15">The sequence shown here is derived from an EMBL/GenBank/DDBJ whole genome shotgun (WGS) entry which is preliminary data.</text>
</comment>
<evidence type="ECO:0000313" key="15">
    <source>
        <dbReference type="EMBL" id="KAJ7307197.1"/>
    </source>
</evidence>
<evidence type="ECO:0000256" key="7">
    <source>
        <dbReference type="ARBA" id="ARBA00022741"/>
    </source>
</evidence>
<dbReference type="GO" id="GO:0005524">
    <property type="term" value="F:ATP binding"/>
    <property type="evidence" value="ECO:0007669"/>
    <property type="project" value="UniProtKB-KW"/>
</dbReference>
<dbReference type="AlphaFoldDB" id="A0A9Q0X9K1"/>
<evidence type="ECO:0000256" key="2">
    <source>
        <dbReference type="ARBA" id="ARBA00008226"/>
    </source>
</evidence>